<gene>
    <name evidence="1" type="ORF">VN24_14910</name>
</gene>
<dbReference type="HOGENOM" id="CLU_945680_0_0_9"/>
<protein>
    <recommendedName>
        <fullName evidence="3">LamG-like jellyroll fold domain-containing protein</fullName>
    </recommendedName>
</protein>
<dbReference type="AlphaFoldDB" id="A0A0D5NKV2"/>
<evidence type="ECO:0000313" key="2">
    <source>
        <dbReference type="Proteomes" id="UP000032633"/>
    </source>
</evidence>
<dbReference type="EMBL" id="CP011058">
    <property type="protein sequence ID" value="AJY75612.1"/>
    <property type="molecule type" value="Genomic_DNA"/>
</dbReference>
<dbReference type="KEGG" id="pbj:VN24_14910"/>
<name>A0A0D5NKV2_9BACL</name>
<dbReference type="RefSeq" id="WP_045671040.1">
    <property type="nucleotide sequence ID" value="NZ_CP011058.1"/>
</dbReference>
<sequence>MSSQAAQNRNDRLMKHDGLVCLWDFQEEGGSARISKGRCAYALREMAGPVSRADDGVLGPYAAKVDFGQWFSIPRSECPGLNFHGDRSGLTIAAWVKREFRETPECQAVAGMWNESRSMRQYCLFLDLKIWDSRDQVCGHVSSVGGPTPGYKYCMTSAIGSTPVTKGDWQFIVFTYDSTYARCYLNGRFDGREKYNPYLYEGGLFNGGTDGADFTVCSVDRSGEPGNFFSGLLGGLAVFDRALTDDEIWALYRE</sequence>
<accession>A0A0D5NKV2</accession>
<dbReference type="Proteomes" id="UP000032633">
    <property type="component" value="Chromosome"/>
</dbReference>
<evidence type="ECO:0000313" key="1">
    <source>
        <dbReference type="EMBL" id="AJY75612.1"/>
    </source>
</evidence>
<dbReference type="Pfam" id="PF13385">
    <property type="entry name" value="Laminin_G_3"/>
    <property type="match status" value="1"/>
</dbReference>
<dbReference type="PATRIC" id="fig|1126833.4.peg.3268"/>
<dbReference type="OrthoDB" id="5124266at2"/>
<reference evidence="1 2" key="1">
    <citation type="journal article" date="2015" name="J. Biotechnol.">
        <title>Complete genome sequence of Paenibacillus beijingensis 7188(T) (=DSM 24997(T)), a novel rhizobacterium from jujube garden soil.</title>
        <authorList>
            <person name="Kwak Y."/>
            <person name="Shin J.H."/>
        </authorList>
    </citation>
    <scope>NUCLEOTIDE SEQUENCE [LARGE SCALE GENOMIC DNA]</scope>
    <source>
        <strain evidence="1 2">DSM 24997</strain>
    </source>
</reference>
<keyword evidence="2" id="KW-1185">Reference proteome</keyword>
<dbReference type="InterPro" id="IPR013320">
    <property type="entry name" value="ConA-like_dom_sf"/>
</dbReference>
<dbReference type="STRING" id="1126833.VN24_14910"/>
<proteinExistence type="predicted"/>
<dbReference type="Gene3D" id="2.60.120.200">
    <property type="match status" value="1"/>
</dbReference>
<organism evidence="1 2">
    <name type="scientific">Paenibacillus beijingensis</name>
    <dbReference type="NCBI Taxonomy" id="1126833"/>
    <lineage>
        <taxon>Bacteria</taxon>
        <taxon>Bacillati</taxon>
        <taxon>Bacillota</taxon>
        <taxon>Bacilli</taxon>
        <taxon>Bacillales</taxon>
        <taxon>Paenibacillaceae</taxon>
        <taxon>Paenibacillus</taxon>
    </lineage>
</organism>
<evidence type="ECO:0008006" key="3">
    <source>
        <dbReference type="Google" id="ProtNLM"/>
    </source>
</evidence>
<dbReference type="SUPFAM" id="SSF49899">
    <property type="entry name" value="Concanavalin A-like lectins/glucanases"/>
    <property type="match status" value="1"/>
</dbReference>
<reference evidence="2" key="2">
    <citation type="submission" date="2015-03" db="EMBL/GenBank/DDBJ databases">
        <title>Genome sequence of Paenibacillus beijingensis strain DSM 24997T.</title>
        <authorList>
            <person name="Kwak Y."/>
            <person name="Shin J.-H."/>
        </authorList>
    </citation>
    <scope>NUCLEOTIDE SEQUENCE [LARGE SCALE GENOMIC DNA]</scope>
    <source>
        <strain evidence="2">DSM 24997</strain>
    </source>
</reference>